<protein>
    <submittedName>
        <fullName evidence="3">R3H domain-containing nucleic acid-binding protein</fullName>
    </submittedName>
</protein>
<organism evidence="3">
    <name type="scientific">Nakamurella sp. A5-74</name>
    <dbReference type="NCBI Taxonomy" id="3158264"/>
    <lineage>
        <taxon>Bacteria</taxon>
        <taxon>Bacillati</taxon>
        <taxon>Actinomycetota</taxon>
        <taxon>Actinomycetes</taxon>
        <taxon>Nakamurellales</taxon>
        <taxon>Nakamurellaceae</taxon>
        <taxon>Nakamurella</taxon>
    </lineage>
</organism>
<dbReference type="SUPFAM" id="SSF82708">
    <property type="entry name" value="R3H domain"/>
    <property type="match status" value="1"/>
</dbReference>
<evidence type="ECO:0000259" key="2">
    <source>
        <dbReference type="PROSITE" id="PS51061"/>
    </source>
</evidence>
<dbReference type="Gene3D" id="3.30.1370.50">
    <property type="entry name" value="R3H-like domain"/>
    <property type="match status" value="1"/>
</dbReference>
<sequence>MTENSTLSDVPEAPTEADALNQSAVESVESLETAPRRKGPVHEELVAEGDAAGDYLERLLDILDYDGDIDLDVEGERAVVSVIGDSDDIRKLVGDRGEVLDALQELTRLAATAETGQRSRLMLDVGGYRAERRTELTELGRSIAGEVVSSGEPVRLDPMNPFERKIVHDAVALVDGAESSSEGEEPRRRVVISPAA</sequence>
<accession>A0AAU8DQ54</accession>
<dbReference type="AlphaFoldDB" id="A0AAU8DQ54"/>
<dbReference type="InterPro" id="IPR001374">
    <property type="entry name" value="R3H_dom"/>
</dbReference>
<dbReference type="SMART" id="SM00393">
    <property type="entry name" value="R3H"/>
    <property type="match status" value="1"/>
</dbReference>
<evidence type="ECO:0000256" key="1">
    <source>
        <dbReference type="SAM" id="MobiDB-lite"/>
    </source>
</evidence>
<dbReference type="PANTHER" id="PTHR35800:SF1">
    <property type="entry name" value="RNA-BINDING PROTEIN KHPB"/>
    <property type="match status" value="1"/>
</dbReference>
<name>A0AAU8DQ54_9ACTN</name>
<dbReference type="Gene3D" id="3.30.300.20">
    <property type="match status" value="1"/>
</dbReference>
<dbReference type="EMBL" id="CP159218">
    <property type="protein sequence ID" value="XCG63777.1"/>
    <property type="molecule type" value="Genomic_DNA"/>
</dbReference>
<feature type="domain" description="R3H" evidence="2">
    <location>
        <begin position="130"/>
        <end position="196"/>
    </location>
</feature>
<reference evidence="3" key="1">
    <citation type="submission" date="2024-05" db="EMBL/GenBank/DDBJ databases">
        <authorList>
            <person name="Cai S.Y."/>
            <person name="Jin L.M."/>
            <person name="Li H.R."/>
        </authorList>
    </citation>
    <scope>NUCLEOTIDE SEQUENCE</scope>
    <source>
        <strain evidence="3">A5-74</strain>
    </source>
</reference>
<feature type="region of interest" description="Disordered" evidence="1">
    <location>
        <begin position="1"/>
        <end position="43"/>
    </location>
</feature>
<dbReference type="InterPro" id="IPR015946">
    <property type="entry name" value="KH_dom-like_a/b"/>
</dbReference>
<dbReference type="RefSeq" id="WP_353649392.1">
    <property type="nucleotide sequence ID" value="NZ_CP159218.1"/>
</dbReference>
<evidence type="ECO:0000313" key="3">
    <source>
        <dbReference type="EMBL" id="XCG63777.1"/>
    </source>
</evidence>
<dbReference type="CDD" id="cd02644">
    <property type="entry name" value="R3H_jag"/>
    <property type="match status" value="1"/>
</dbReference>
<dbReference type="PANTHER" id="PTHR35800">
    <property type="entry name" value="PROTEIN JAG"/>
    <property type="match status" value="1"/>
</dbReference>
<dbReference type="Pfam" id="PF01424">
    <property type="entry name" value="R3H"/>
    <property type="match status" value="1"/>
</dbReference>
<dbReference type="PROSITE" id="PS51061">
    <property type="entry name" value="R3H"/>
    <property type="match status" value="1"/>
</dbReference>
<dbReference type="CDD" id="cd02414">
    <property type="entry name" value="KH-II_Jag"/>
    <property type="match status" value="1"/>
</dbReference>
<feature type="region of interest" description="Disordered" evidence="1">
    <location>
        <begin position="176"/>
        <end position="196"/>
    </location>
</feature>
<proteinExistence type="predicted"/>
<dbReference type="InterPro" id="IPR039247">
    <property type="entry name" value="KhpB"/>
</dbReference>
<dbReference type="InterPro" id="IPR036867">
    <property type="entry name" value="R3H_dom_sf"/>
</dbReference>
<dbReference type="InterPro" id="IPR038008">
    <property type="entry name" value="Jag_KH"/>
</dbReference>
<dbReference type="InterPro" id="IPR034079">
    <property type="entry name" value="R3H_KhpB"/>
</dbReference>
<dbReference type="GO" id="GO:0003723">
    <property type="term" value="F:RNA binding"/>
    <property type="evidence" value="ECO:0007669"/>
    <property type="project" value="InterPro"/>
</dbReference>
<gene>
    <name evidence="3" type="ORF">ABLG96_21785</name>
</gene>